<keyword evidence="2" id="KW-1185">Reference proteome</keyword>
<sequence>MRILIAILLFTLPLCAQELTPRRWSHLPTDKNLMGLGYAYTQADIFLDPVLQVENLELELQTLALRYIRTFEFLGTSSRFELGQGYQDGIYRGLLRGEQASAYRSGPTDTLLRISSILYGAPPLKGKEFAQYRKSVQNSETLIGAALILQLPTGDYSENQLINIGSNRFTIRPQIGIVHQRDKWTFETSASMWAFSDNNEFWQGTHRQQDPLWAFQSHLIYTFQPGFWSSASIGYGIGAENEVNGINKNDSAENLAFSLAGGYAFTRNFGAKIAYIGTRTQTDKSFDSDTLALGFSWIW</sequence>
<dbReference type="RefSeq" id="WP_377091021.1">
    <property type="nucleotide sequence ID" value="NZ_JBHSJL010000014.1"/>
</dbReference>
<comment type="caution">
    <text evidence="1">The sequence shown here is derived from an EMBL/GenBank/DDBJ whole genome shotgun (WGS) entry which is preliminary data.</text>
</comment>
<dbReference type="InterPro" id="IPR025737">
    <property type="entry name" value="FApF"/>
</dbReference>
<reference evidence="2" key="1">
    <citation type="journal article" date="2019" name="Int. J. Syst. Evol. Microbiol.">
        <title>The Global Catalogue of Microorganisms (GCM) 10K type strain sequencing project: providing services to taxonomists for standard genome sequencing and annotation.</title>
        <authorList>
            <consortium name="The Broad Institute Genomics Platform"/>
            <consortium name="The Broad Institute Genome Sequencing Center for Infectious Disease"/>
            <person name="Wu L."/>
            <person name="Ma J."/>
        </authorList>
    </citation>
    <scope>NUCLEOTIDE SEQUENCE [LARGE SCALE GENOMIC DNA]</scope>
    <source>
        <strain evidence="2">CCUG 57942</strain>
    </source>
</reference>
<accession>A0ABW4ZDA4</accession>
<evidence type="ECO:0000313" key="1">
    <source>
        <dbReference type="EMBL" id="MFD2159846.1"/>
    </source>
</evidence>
<organism evidence="1 2">
    <name type="scientific">Rubritalea tangerina</name>
    <dbReference type="NCBI Taxonomy" id="430798"/>
    <lineage>
        <taxon>Bacteria</taxon>
        <taxon>Pseudomonadati</taxon>
        <taxon>Verrucomicrobiota</taxon>
        <taxon>Verrucomicrobiia</taxon>
        <taxon>Verrucomicrobiales</taxon>
        <taxon>Rubritaleaceae</taxon>
        <taxon>Rubritalea</taxon>
    </lineage>
</organism>
<dbReference type="EMBL" id="JBHUJB010000054">
    <property type="protein sequence ID" value="MFD2159846.1"/>
    <property type="molecule type" value="Genomic_DNA"/>
</dbReference>
<proteinExistence type="predicted"/>
<dbReference type="Proteomes" id="UP001597389">
    <property type="component" value="Unassembled WGS sequence"/>
</dbReference>
<protein>
    <submittedName>
        <fullName evidence="1">Transporter</fullName>
    </submittedName>
</protein>
<evidence type="ECO:0000313" key="2">
    <source>
        <dbReference type="Proteomes" id="UP001597389"/>
    </source>
</evidence>
<gene>
    <name evidence="1" type="ORF">ACFSW8_13140</name>
</gene>
<dbReference type="Pfam" id="PF13557">
    <property type="entry name" value="Phenol_MetA_deg"/>
    <property type="match status" value="1"/>
</dbReference>
<name>A0ABW4ZDA4_9BACT</name>